<protein>
    <recommendedName>
        <fullName evidence="3">Autotransporter domain-containing protein</fullName>
    </recommendedName>
</protein>
<dbReference type="eggNOG" id="COG3210">
    <property type="taxonomic scope" value="Bacteria"/>
</dbReference>
<dbReference type="NCBIfam" id="NF033175">
    <property type="entry name" value="fuso_auto_Nterm"/>
    <property type="match status" value="1"/>
</dbReference>
<dbReference type="RefSeq" id="WP_006803346.1">
    <property type="nucleotide sequence ID" value="NZ_GG700632.1"/>
</dbReference>
<comment type="caution">
    <text evidence="1">The sequence shown here is derived from an EMBL/GenBank/DDBJ whole genome shotgun (WGS) entry which is preliminary data.</text>
</comment>
<evidence type="ECO:0008006" key="3">
    <source>
        <dbReference type="Google" id="ProtNLM"/>
    </source>
</evidence>
<evidence type="ECO:0000313" key="2">
    <source>
        <dbReference type="Proteomes" id="UP000006233"/>
    </source>
</evidence>
<dbReference type="HOGENOM" id="CLU_242492_0_0_0"/>
<dbReference type="Proteomes" id="UP000006233">
    <property type="component" value="Unassembled WGS sequence"/>
</dbReference>
<name>C9MTZ2_9FUSO</name>
<proteinExistence type="predicted"/>
<sequence length="1650" mass="173837">MRQKTLSADAVQEQQEVSAQAYDTITDLRQSFLRARQENEKSIKGAERELVMLMEQGDQVIKSPWASFQFATGFTNNDWRTSYRGRGGKYLEYYRRNNDLTKYVFDASKHQYGATNLHVQRNQEPNTLEINPANVHEPYRPYVPERLDAMVLPTAPEFNPYMAAPAGVTTYDFTYYGTSASRDENVTTSEAVASNDAYSHNNNISVIYMTNGGNTTNASGGNAASSGTTGTIETTGIVHNNRYWWWNNAQRNVGNISAIDSGTFDIGTYSSAGYSDWWYGGLGYYGHWSNYAGVGITGASESGTYWGGYDTDRTYTGGNTGAISSGDIETARRYAAVKYLEQYPNASWATAKSWANGNVVANYMTVHPYSFINYTFTVPGTTTTSLTNGTPGLSYYGYGNNNVSASILANGSSSVDITNNTFNITRGGTTTTSRNGILVTGTGTITANNNQFNINASENNGILVKAAAKVSITNNNNKGFAISGNKSNGINNQSGTNIDVTGGYFNVNGSESNGLYSKSGKVVTENVNSFSIGNVTKSTGIFADTGNTSVEDKGSTFTLGGNNNNAIYAKAGTVKTTGTNITIGGTTKNNGIFADTGTTSTEVNGPSSTITVSNGVTESNGIYVHAGKLDVDNVTFNVNVGRTGGAANDKNAAIRLTTTGGVANVNNARITVHGTDSAGIWADAKTDKLTVSNSNIVIGGAAPATNQYRNNGIYRDGRPLDSTNTSYTINGSYSNGVYSTNGQNVTFNGGSMTINGSYNNGYIDKGTGTDKVQNMTFHVNGSSNNGVYATSAGTKIAEISGSIFNVNGNGPTDNNNIGLLVGDSAGQAGVDKIENTTFNIGSTNAVTDNSGTAIYLYNSSNTKLGDGAKINGNGNDILITLRNRDHDNKITLGGTSGINSRTLLNADGNNNIGINIQNGSTDQTTTAEILTDGTKGWNLHFKGKNNTGIKNNLFAKTLKIENKLPANSSPSALYNSGVMSIIGDDGIMFANIGYVQDGTLRLDGINMQGKRSIGAAFLNNNYDSNPNTLNAVTGNNGIFNGNGGVALQGVIGANAGDALPSSNSAAIFANTGQRAALTENAVGHGNGTNTPIKDLTVTGLNVGLNQHANNSVLLWSEKGTKISVTNTVTDYKSSGGTKHVSDGAMIDPVTGKTVHGYSTDDDVVSTGSAIAYATGYLDTGRHRYEHVPSISYLPSEIEFASGVNIDMVAKKGTALLANKGAKITAKSVRAGGIESILAYADGKHEIDATPTQIEITGQIVAADNNLLGKNNVAGVLDAGKVKAGDLPKTYNNIAAYTTAGGTVTIKSADVSPTLLEETTTGKPLSIDAAPTKSLIFGMGAYATGDGSRVKFDNAKATVVSGVYGALYATDKGQIEFAGDIINQNNYGKTVSNKTTGSVTGITAVETRNGRGTSNVRDNQGNITQNDHKNVTPFYVKRTVEGNTAVDDSGIVFNAATNIDMYDGILLTGNNYNVDNALGFGTAHNTIRDYHKDVTKPGGDEADKWTMAKYRGMSKVRAAIMEDNYAVELGVINQATGLKWNDDGNTNAVAATPATDNYLGSIGKNYAGGMGLVNAQVGTRKTADNTKVGNVFHSTLLNSELTINKKSADTVVNLENVDLTDDGIVNSSAVVDPFNDIKMESTLVKIDSKQK</sequence>
<dbReference type="EMBL" id="ACVB02000005">
    <property type="protein sequence ID" value="EEX75799.1"/>
    <property type="molecule type" value="Genomic_DNA"/>
</dbReference>
<evidence type="ECO:0000313" key="1">
    <source>
        <dbReference type="EMBL" id="EEX75799.1"/>
    </source>
</evidence>
<dbReference type="InterPro" id="IPR053787">
    <property type="entry name" value="Autotransptr-assoc_N"/>
</dbReference>
<accession>C9MTZ2</accession>
<reference evidence="1 2" key="1">
    <citation type="submission" date="2009-09" db="EMBL/GenBank/DDBJ databases">
        <authorList>
            <person name="Weinstock G."/>
            <person name="Sodergren E."/>
            <person name="Clifton S."/>
            <person name="Fulton L."/>
            <person name="Fulton B."/>
            <person name="Courtney L."/>
            <person name="Fronick C."/>
            <person name="Harrison M."/>
            <person name="Strong C."/>
            <person name="Farmer C."/>
            <person name="Delahaunty K."/>
            <person name="Markovic C."/>
            <person name="Hall O."/>
            <person name="Minx P."/>
            <person name="Tomlinson C."/>
            <person name="Mitreva M."/>
            <person name="Nelson J."/>
            <person name="Hou S."/>
            <person name="Wollam A."/>
            <person name="Pepin K.H."/>
            <person name="Johnson M."/>
            <person name="Bhonagiri V."/>
            <person name="Nash W.E."/>
            <person name="Warren W."/>
            <person name="Chinwalla A."/>
            <person name="Mardis E.R."/>
            <person name="Wilson R.K."/>
        </authorList>
    </citation>
    <scope>NUCLEOTIDE SEQUENCE [LARGE SCALE GENOMIC DNA]</scope>
    <source>
        <strain evidence="1 2">F0254</strain>
    </source>
</reference>
<organism evidence="1 2">
    <name type="scientific">Leptotrichia hofstadii F0254</name>
    <dbReference type="NCBI Taxonomy" id="634994"/>
    <lineage>
        <taxon>Bacteria</taxon>
        <taxon>Fusobacteriati</taxon>
        <taxon>Fusobacteriota</taxon>
        <taxon>Fusobacteriia</taxon>
        <taxon>Fusobacteriales</taxon>
        <taxon>Leptotrichiaceae</taxon>
        <taxon>Leptotrichia</taxon>
    </lineage>
</organism>
<gene>
    <name evidence="1" type="ORF">GCWU000323_00010</name>
</gene>
<dbReference type="STRING" id="634994.GCWU000323_00010"/>